<dbReference type="InterPro" id="IPR003731">
    <property type="entry name" value="Di-Nase_FeMo-co_biosynth"/>
</dbReference>
<evidence type="ECO:0000313" key="2">
    <source>
        <dbReference type="EMBL" id="CAA6812765.1"/>
    </source>
</evidence>
<name>A0A6S6T3D2_9BACT</name>
<dbReference type="SUPFAM" id="SSF53146">
    <property type="entry name" value="Nitrogenase accessory factor-like"/>
    <property type="match status" value="1"/>
</dbReference>
<feature type="domain" description="Dinitrogenase iron-molybdenum cofactor biosynthesis" evidence="1">
    <location>
        <begin position="16"/>
        <end position="98"/>
    </location>
</feature>
<accession>A0A6S6T3D2</accession>
<dbReference type="EMBL" id="CACVAP010000068">
    <property type="protein sequence ID" value="CAA6812765.1"/>
    <property type="molecule type" value="Genomic_DNA"/>
</dbReference>
<sequence>MKIAIPVKMNKENPAIAPLFGKAKWFAIVENNEVSIMTNENSGGQAVIEWLANMNVDTILMQEMGRNPYEKVKSYGNINLYHVGFERNLLNDALEKFKQELLIKVDDENMESIIKHHEKRHPAHEHNHTHA</sequence>
<evidence type="ECO:0000259" key="1">
    <source>
        <dbReference type="Pfam" id="PF02579"/>
    </source>
</evidence>
<reference evidence="2" key="1">
    <citation type="submission" date="2020-01" db="EMBL/GenBank/DDBJ databases">
        <authorList>
            <person name="Meier V. D."/>
            <person name="Meier V D."/>
        </authorList>
    </citation>
    <scope>NUCLEOTIDE SEQUENCE</scope>
    <source>
        <strain evidence="2">HLG_WM_MAG_06</strain>
    </source>
</reference>
<protein>
    <recommendedName>
        <fullName evidence="1">Dinitrogenase iron-molybdenum cofactor biosynthesis domain-containing protein</fullName>
    </recommendedName>
</protein>
<dbReference type="InterPro" id="IPR036105">
    <property type="entry name" value="DiNase_FeMo-co_biosyn_sf"/>
</dbReference>
<dbReference type="Pfam" id="PF02579">
    <property type="entry name" value="Nitro_FeMo-Co"/>
    <property type="match status" value="1"/>
</dbReference>
<organism evidence="2">
    <name type="scientific">uncultured Sulfurovum sp</name>
    <dbReference type="NCBI Taxonomy" id="269237"/>
    <lineage>
        <taxon>Bacteria</taxon>
        <taxon>Pseudomonadati</taxon>
        <taxon>Campylobacterota</taxon>
        <taxon>Epsilonproteobacteria</taxon>
        <taxon>Campylobacterales</taxon>
        <taxon>Sulfurovaceae</taxon>
        <taxon>Sulfurovum</taxon>
        <taxon>environmental samples</taxon>
    </lineage>
</organism>
<dbReference type="AlphaFoldDB" id="A0A6S6T3D2"/>
<dbReference type="Gene3D" id="3.30.420.130">
    <property type="entry name" value="Dinitrogenase iron-molybdenum cofactor biosynthesis domain"/>
    <property type="match status" value="1"/>
</dbReference>
<proteinExistence type="predicted"/>
<gene>
    <name evidence="2" type="ORF">HELGO_WM5607</name>
</gene>